<evidence type="ECO:0000256" key="4">
    <source>
        <dbReference type="ARBA" id="ARBA00022741"/>
    </source>
</evidence>
<proteinExistence type="inferred from homology"/>
<dbReference type="Pfam" id="PF01336">
    <property type="entry name" value="tRNA_anti-codon"/>
    <property type="match status" value="1"/>
</dbReference>
<dbReference type="GO" id="GO:0006412">
    <property type="term" value="P:translation"/>
    <property type="evidence" value="ECO:0007669"/>
    <property type="project" value="UniProtKB-KW"/>
</dbReference>
<evidence type="ECO:0000313" key="14">
    <source>
        <dbReference type="Proteomes" id="UP000288805"/>
    </source>
</evidence>
<feature type="compositionally biased region" description="Basic and acidic residues" evidence="10">
    <location>
        <begin position="31"/>
        <end position="52"/>
    </location>
</feature>
<dbReference type="InterPro" id="IPR044136">
    <property type="entry name" value="Lys-tRNA-ligase_II_N"/>
</dbReference>
<protein>
    <recommendedName>
        <fullName evidence="2">lysine--tRNA ligase</fullName>
        <ecNumber evidence="2">6.1.1.6</ecNumber>
    </recommendedName>
    <alternativeName>
        <fullName evidence="8">Lysyl-tRNA synthetase</fullName>
    </alternativeName>
</protein>
<evidence type="ECO:0000256" key="6">
    <source>
        <dbReference type="ARBA" id="ARBA00022917"/>
    </source>
</evidence>
<dbReference type="GO" id="GO:0004824">
    <property type="term" value="F:lysine-tRNA ligase activity"/>
    <property type="evidence" value="ECO:0007669"/>
    <property type="project" value="UniProtKB-EC"/>
</dbReference>
<organism evidence="13 14">
    <name type="scientific">Vitis vinifera</name>
    <name type="common">Grape</name>
    <dbReference type="NCBI Taxonomy" id="29760"/>
    <lineage>
        <taxon>Eukaryota</taxon>
        <taxon>Viridiplantae</taxon>
        <taxon>Streptophyta</taxon>
        <taxon>Embryophyta</taxon>
        <taxon>Tracheophyta</taxon>
        <taxon>Spermatophyta</taxon>
        <taxon>Magnoliopsida</taxon>
        <taxon>eudicotyledons</taxon>
        <taxon>Gunneridae</taxon>
        <taxon>Pentapetalae</taxon>
        <taxon>rosids</taxon>
        <taxon>Vitales</taxon>
        <taxon>Vitaceae</taxon>
        <taxon>Viteae</taxon>
        <taxon>Vitis</taxon>
    </lineage>
</organism>
<evidence type="ECO:0000256" key="3">
    <source>
        <dbReference type="ARBA" id="ARBA00022598"/>
    </source>
</evidence>
<keyword evidence="4" id="KW-0547">Nucleotide-binding</keyword>
<sequence>MEGAAEEAAKAILDLSVDGSSSETTSKKCSKKELKMKQREEEKKRKEEEKAKLAAAVSSSKVQKPMAGDDEDMDPTQYFENRVKYLAAQKAAGKNPYPHKFFVTLSILEYIKKYGALSNGDHLEDVTVSLAGRIMSKRSSSSKLFFYDLHGDGAKVQVMADARSSDMDEAEFSRFHSGVKRGDIVGVTGFPEIEMMEQFMLKIQAFRVQRENEDKMVWTASRSGVFSVKSLYSTLELGGSALFPYVGIWRVYVPPKVAFFTWEASWGKILTLNQLQRRGYSLANRCFLCLAEAKTVDHLLLHCVMTRALWNLLFSLFGVEWVLSSIVKEALLGWHGAFVGKIRKKAWQMTPLCIFWSVWKERYLLAFRNEVLSLQRLKHSLYVICGHGLGCL</sequence>
<dbReference type="AlphaFoldDB" id="A0A438GE76"/>
<dbReference type="PANTHER" id="PTHR42918">
    <property type="entry name" value="LYSYL-TRNA SYNTHETASE"/>
    <property type="match status" value="1"/>
</dbReference>
<evidence type="ECO:0000256" key="7">
    <source>
        <dbReference type="ARBA" id="ARBA00023146"/>
    </source>
</evidence>
<dbReference type="Gene3D" id="2.40.50.140">
    <property type="entry name" value="Nucleic acid-binding proteins"/>
    <property type="match status" value="1"/>
</dbReference>
<evidence type="ECO:0000259" key="12">
    <source>
        <dbReference type="Pfam" id="PF13966"/>
    </source>
</evidence>
<keyword evidence="3 13" id="KW-0436">Ligase</keyword>
<dbReference type="CDD" id="cd04322">
    <property type="entry name" value="LysRS_N"/>
    <property type="match status" value="1"/>
</dbReference>
<keyword evidence="7" id="KW-0030">Aminoacyl-tRNA synthetase</keyword>
<accession>A0A438GE76</accession>
<evidence type="ECO:0000313" key="13">
    <source>
        <dbReference type="EMBL" id="RVW70491.1"/>
    </source>
</evidence>
<dbReference type="EMBL" id="QGNW01000463">
    <property type="protein sequence ID" value="RVW70491.1"/>
    <property type="molecule type" value="Genomic_DNA"/>
</dbReference>
<comment type="catalytic activity">
    <reaction evidence="9">
        <text>tRNA(Lys) + L-lysine + ATP = L-lysyl-tRNA(Lys) + AMP + diphosphate</text>
        <dbReference type="Rhea" id="RHEA:20792"/>
        <dbReference type="Rhea" id="RHEA-COMP:9696"/>
        <dbReference type="Rhea" id="RHEA-COMP:9697"/>
        <dbReference type="ChEBI" id="CHEBI:30616"/>
        <dbReference type="ChEBI" id="CHEBI:32551"/>
        <dbReference type="ChEBI" id="CHEBI:33019"/>
        <dbReference type="ChEBI" id="CHEBI:78442"/>
        <dbReference type="ChEBI" id="CHEBI:78529"/>
        <dbReference type="ChEBI" id="CHEBI:456215"/>
        <dbReference type="EC" id="6.1.1.6"/>
    </reaction>
</comment>
<feature type="domain" description="Reverse transcriptase zinc-binding" evidence="12">
    <location>
        <begin position="226"/>
        <end position="310"/>
    </location>
</feature>
<evidence type="ECO:0000256" key="10">
    <source>
        <dbReference type="SAM" id="MobiDB-lite"/>
    </source>
</evidence>
<feature type="compositionally biased region" description="Low complexity" evidence="10">
    <location>
        <begin position="53"/>
        <end position="64"/>
    </location>
</feature>
<reference evidence="13 14" key="1">
    <citation type="journal article" date="2018" name="PLoS Genet.">
        <title>Population sequencing reveals clonal diversity and ancestral inbreeding in the grapevine cultivar Chardonnay.</title>
        <authorList>
            <person name="Roach M.J."/>
            <person name="Johnson D.L."/>
            <person name="Bohlmann J."/>
            <person name="van Vuuren H.J."/>
            <person name="Jones S.J."/>
            <person name="Pretorius I.S."/>
            <person name="Schmidt S.A."/>
            <person name="Borneman A.R."/>
        </authorList>
    </citation>
    <scope>NUCLEOTIDE SEQUENCE [LARGE SCALE GENOMIC DNA]</scope>
    <source>
        <strain evidence="14">cv. Chardonnay</strain>
        <tissue evidence="13">Leaf</tissue>
    </source>
</reference>
<evidence type="ECO:0000256" key="1">
    <source>
        <dbReference type="ARBA" id="ARBA00008226"/>
    </source>
</evidence>
<dbReference type="PANTHER" id="PTHR42918:SF9">
    <property type="entry name" value="LYSINE--TRNA LIGASE"/>
    <property type="match status" value="1"/>
</dbReference>
<feature type="domain" description="OB" evidence="11">
    <location>
        <begin position="128"/>
        <end position="194"/>
    </location>
</feature>
<dbReference type="InterPro" id="IPR004365">
    <property type="entry name" value="NA-bd_OB_tRNA"/>
</dbReference>
<evidence type="ECO:0000256" key="9">
    <source>
        <dbReference type="ARBA" id="ARBA00048573"/>
    </source>
</evidence>
<dbReference type="InterPro" id="IPR026960">
    <property type="entry name" value="RVT-Znf"/>
</dbReference>
<keyword evidence="5" id="KW-0067">ATP-binding</keyword>
<evidence type="ECO:0000256" key="2">
    <source>
        <dbReference type="ARBA" id="ARBA00013166"/>
    </source>
</evidence>
<dbReference type="Pfam" id="PF13966">
    <property type="entry name" value="zf-RVT"/>
    <property type="match status" value="1"/>
</dbReference>
<evidence type="ECO:0000256" key="8">
    <source>
        <dbReference type="ARBA" id="ARBA00030563"/>
    </source>
</evidence>
<evidence type="ECO:0000259" key="11">
    <source>
        <dbReference type="Pfam" id="PF01336"/>
    </source>
</evidence>
<dbReference type="GO" id="GO:0005524">
    <property type="term" value="F:ATP binding"/>
    <property type="evidence" value="ECO:0007669"/>
    <property type="project" value="UniProtKB-KW"/>
</dbReference>
<gene>
    <name evidence="13" type="primary">VvCHDp001102_0</name>
    <name evidence="13" type="ORF">CK203_056161</name>
</gene>
<comment type="caution">
    <text evidence="13">The sequence shown here is derived from an EMBL/GenBank/DDBJ whole genome shotgun (WGS) entry which is preliminary data.</text>
</comment>
<dbReference type="GO" id="GO:0003676">
    <property type="term" value="F:nucleic acid binding"/>
    <property type="evidence" value="ECO:0007669"/>
    <property type="project" value="InterPro"/>
</dbReference>
<dbReference type="Proteomes" id="UP000288805">
    <property type="component" value="Unassembled WGS sequence"/>
</dbReference>
<dbReference type="InterPro" id="IPR012340">
    <property type="entry name" value="NA-bd_OB-fold"/>
</dbReference>
<dbReference type="EC" id="6.1.1.6" evidence="2"/>
<comment type="similarity">
    <text evidence="1">Belongs to the class-II aminoacyl-tRNA synthetase family.</text>
</comment>
<dbReference type="SUPFAM" id="SSF50249">
    <property type="entry name" value="Nucleic acid-binding proteins"/>
    <property type="match status" value="1"/>
</dbReference>
<evidence type="ECO:0000256" key="5">
    <source>
        <dbReference type="ARBA" id="ARBA00022840"/>
    </source>
</evidence>
<name>A0A438GE76_VITVI</name>
<keyword evidence="6" id="KW-0648">Protein biosynthesis</keyword>
<feature type="region of interest" description="Disordered" evidence="10">
    <location>
        <begin position="1"/>
        <end position="72"/>
    </location>
</feature>
<dbReference type="FunFam" id="2.40.50.140:FF:000050">
    <property type="entry name" value="Lysine--tRNA ligase"/>
    <property type="match status" value="1"/>
</dbReference>